<protein>
    <submittedName>
        <fullName evidence="1">Uncharacterized protein</fullName>
    </submittedName>
</protein>
<accession>A0A6L2LFK8</accession>
<proteinExistence type="predicted"/>
<gene>
    <name evidence="1" type="ORF">Tci_032579</name>
</gene>
<dbReference type="AlphaFoldDB" id="A0A6L2LFK8"/>
<sequence>MTCKVLLHHYGRSTSPPRRSFVGGLVATIDPVELERFSTIQVKIILTYSLGYDENSTTFLYLRKPNCSVDSGLVPLADALQDRNMLLMVAGKIQLFISHHQIDLSMVLIPNDGSLEEALEAHYKLQIYIDHLGVDFIIAKYIFPNVSLAELMKHVITNYTSDSEDNKREDHPLVDYGKYALGCMTVADMKKCVHLKSVRDELLRSMEEKRQLMANYRDM</sequence>
<organism evidence="1">
    <name type="scientific">Tanacetum cinerariifolium</name>
    <name type="common">Dalmatian daisy</name>
    <name type="synonym">Chrysanthemum cinerariifolium</name>
    <dbReference type="NCBI Taxonomy" id="118510"/>
    <lineage>
        <taxon>Eukaryota</taxon>
        <taxon>Viridiplantae</taxon>
        <taxon>Streptophyta</taxon>
        <taxon>Embryophyta</taxon>
        <taxon>Tracheophyta</taxon>
        <taxon>Spermatophyta</taxon>
        <taxon>Magnoliopsida</taxon>
        <taxon>eudicotyledons</taxon>
        <taxon>Gunneridae</taxon>
        <taxon>Pentapetalae</taxon>
        <taxon>asterids</taxon>
        <taxon>campanulids</taxon>
        <taxon>Asterales</taxon>
        <taxon>Asteraceae</taxon>
        <taxon>Asteroideae</taxon>
        <taxon>Anthemideae</taxon>
        <taxon>Anthemidinae</taxon>
        <taxon>Tanacetum</taxon>
    </lineage>
</organism>
<dbReference type="EMBL" id="BKCJ010004363">
    <property type="protein sequence ID" value="GEU60601.1"/>
    <property type="molecule type" value="Genomic_DNA"/>
</dbReference>
<comment type="caution">
    <text evidence="1">The sequence shown here is derived from an EMBL/GenBank/DDBJ whole genome shotgun (WGS) entry which is preliminary data.</text>
</comment>
<name>A0A6L2LFK8_TANCI</name>
<evidence type="ECO:0000313" key="1">
    <source>
        <dbReference type="EMBL" id="GEU60601.1"/>
    </source>
</evidence>
<reference evidence="1" key="1">
    <citation type="journal article" date="2019" name="Sci. Rep.">
        <title>Draft genome of Tanacetum cinerariifolium, the natural source of mosquito coil.</title>
        <authorList>
            <person name="Yamashiro T."/>
            <person name="Shiraishi A."/>
            <person name="Satake H."/>
            <person name="Nakayama K."/>
        </authorList>
    </citation>
    <scope>NUCLEOTIDE SEQUENCE</scope>
</reference>